<dbReference type="InterPro" id="IPR036388">
    <property type="entry name" value="WH-like_DNA-bd_sf"/>
</dbReference>
<keyword evidence="3" id="KW-0804">Transcription</keyword>
<dbReference type="InterPro" id="IPR014710">
    <property type="entry name" value="RmlC-like_jellyroll"/>
</dbReference>
<dbReference type="GO" id="GO:0006355">
    <property type="term" value="P:regulation of DNA-templated transcription"/>
    <property type="evidence" value="ECO:0007669"/>
    <property type="project" value="InterPro"/>
</dbReference>
<reference evidence="5" key="1">
    <citation type="journal article" date="2023" name="J. Phycol.">
        <title>Revised classification of the Cyanidiophyceae based on plastid genome data with descriptions of the Cavernulicolales ord. nov. and Galdieriales ord. nov. (Rhodophyta).</title>
        <authorList>
            <person name="Park S.I."/>
            <person name="Cho C.H."/>
            <person name="Ciniglia C."/>
            <person name="Huang T.Y."/>
            <person name="Liu S.L."/>
            <person name="Bustamante D.E."/>
            <person name="Calderon M.S."/>
            <person name="Mansilla A."/>
            <person name="McDermott T."/>
            <person name="Andersen R.A."/>
            <person name="Yoon H.S."/>
        </authorList>
    </citation>
    <scope>NUCLEOTIDE SEQUENCE</scope>
</reference>
<keyword evidence="1" id="KW-0805">Transcription regulation</keyword>
<dbReference type="Pfam" id="PF13545">
    <property type="entry name" value="HTH_Crp_2"/>
    <property type="match status" value="1"/>
</dbReference>
<dbReference type="AlphaFoldDB" id="A0A9Y1MXX9"/>
<feature type="domain" description="HTH crp-type" evidence="4">
    <location>
        <begin position="121"/>
        <end position="194"/>
    </location>
</feature>
<keyword evidence="5" id="KW-0934">Plastid</keyword>
<dbReference type="EMBL" id="OP616817">
    <property type="protein sequence ID" value="WDB00058.1"/>
    <property type="molecule type" value="Genomic_DNA"/>
</dbReference>
<name>A0A9Y1MXX9_9RHOD</name>
<proteinExistence type="predicted"/>
<organism evidence="5">
    <name type="scientific">Cyanidium sp. THAL103</name>
    <dbReference type="NCBI Taxonomy" id="3027999"/>
    <lineage>
        <taxon>Eukaryota</taxon>
        <taxon>Rhodophyta</taxon>
        <taxon>Bangiophyceae</taxon>
        <taxon>Cyanidiales</taxon>
        <taxon>Cyanidiaceae</taxon>
        <taxon>Cyanidium</taxon>
    </lineage>
</organism>
<evidence type="ECO:0000259" key="4">
    <source>
        <dbReference type="PROSITE" id="PS51063"/>
    </source>
</evidence>
<accession>A0A9Y1MXX9</accession>
<evidence type="ECO:0000256" key="3">
    <source>
        <dbReference type="ARBA" id="ARBA00023163"/>
    </source>
</evidence>
<evidence type="ECO:0000313" key="5">
    <source>
        <dbReference type="EMBL" id="WDB00058.1"/>
    </source>
</evidence>
<dbReference type="SUPFAM" id="SSF46785">
    <property type="entry name" value="Winged helix' DNA-binding domain"/>
    <property type="match status" value="1"/>
</dbReference>
<gene>
    <name evidence="5" type="primary">ntcA</name>
    <name evidence="5" type="ORF">CspTHAL103_133</name>
</gene>
<evidence type="ECO:0000256" key="2">
    <source>
        <dbReference type="ARBA" id="ARBA00023125"/>
    </source>
</evidence>
<dbReference type="InterPro" id="IPR012318">
    <property type="entry name" value="HTH_CRP"/>
</dbReference>
<dbReference type="InterPro" id="IPR036390">
    <property type="entry name" value="WH_DNA-bd_sf"/>
</dbReference>
<dbReference type="Gene3D" id="2.60.120.10">
    <property type="entry name" value="Jelly Rolls"/>
    <property type="match status" value="1"/>
</dbReference>
<protein>
    <submittedName>
        <fullName evidence="5">Global nitrogen regulator</fullName>
    </submittedName>
</protein>
<dbReference type="Gene3D" id="1.10.10.10">
    <property type="entry name" value="Winged helix-like DNA-binding domain superfamily/Winged helix DNA-binding domain"/>
    <property type="match status" value="1"/>
</dbReference>
<keyword evidence="2" id="KW-0238">DNA-binding</keyword>
<dbReference type="InterPro" id="IPR018490">
    <property type="entry name" value="cNMP-bd_dom_sf"/>
</dbReference>
<evidence type="ECO:0000256" key="1">
    <source>
        <dbReference type="ARBA" id="ARBA00023015"/>
    </source>
</evidence>
<sequence length="196" mass="23252">MNNIFRIEKNIIFYPKGSIIKSENLFFLIEGLLHNYVITKANKIRTINLVLNNTIFGNFNYNSYKYLNYYECISDVKIIKINYKQILKIINKNPEYISSFFQYYHQRIEDIENFTNILYHKDAKDRLCSLLLFLGHFFGHNSNDGIKISINISQQMIGKIIGASRITINRLIKRLKKDKKIKIYQKKITLIKILSL</sequence>
<dbReference type="PROSITE" id="PS51063">
    <property type="entry name" value="HTH_CRP_2"/>
    <property type="match status" value="1"/>
</dbReference>
<geneLocation type="plastid" evidence="5"/>
<dbReference type="GO" id="GO:0003677">
    <property type="term" value="F:DNA binding"/>
    <property type="evidence" value="ECO:0007669"/>
    <property type="project" value="UniProtKB-KW"/>
</dbReference>
<dbReference type="SMART" id="SM00419">
    <property type="entry name" value="HTH_CRP"/>
    <property type="match status" value="1"/>
</dbReference>
<dbReference type="SUPFAM" id="SSF51206">
    <property type="entry name" value="cAMP-binding domain-like"/>
    <property type="match status" value="1"/>
</dbReference>